<feature type="compositionally biased region" description="Polar residues" evidence="1">
    <location>
        <begin position="104"/>
        <end position="119"/>
    </location>
</feature>
<feature type="compositionally biased region" description="Basic and acidic residues" evidence="1">
    <location>
        <begin position="567"/>
        <end position="579"/>
    </location>
</feature>
<organism evidence="3 4">
    <name type="scientific">Symbiodinium pilosum</name>
    <name type="common">Dinoflagellate</name>
    <dbReference type="NCBI Taxonomy" id="2952"/>
    <lineage>
        <taxon>Eukaryota</taxon>
        <taxon>Sar</taxon>
        <taxon>Alveolata</taxon>
        <taxon>Dinophyceae</taxon>
        <taxon>Suessiales</taxon>
        <taxon>Symbiodiniaceae</taxon>
        <taxon>Symbiodinium</taxon>
    </lineage>
</organism>
<reference evidence="3" key="1">
    <citation type="submission" date="2021-02" db="EMBL/GenBank/DDBJ databases">
        <authorList>
            <person name="Dougan E. K."/>
            <person name="Rhodes N."/>
            <person name="Thang M."/>
            <person name="Chan C."/>
        </authorList>
    </citation>
    <scope>NUCLEOTIDE SEQUENCE</scope>
</reference>
<accession>A0A812YC87</accession>
<dbReference type="SMART" id="SM00458">
    <property type="entry name" value="RICIN"/>
    <property type="match status" value="1"/>
</dbReference>
<comment type="caution">
    <text evidence="3">The sequence shown here is derived from an EMBL/GenBank/DDBJ whole genome shotgun (WGS) entry which is preliminary data.</text>
</comment>
<evidence type="ECO:0000259" key="2">
    <source>
        <dbReference type="SMART" id="SM00458"/>
    </source>
</evidence>
<dbReference type="InterPro" id="IPR000772">
    <property type="entry name" value="Ricin_B_lectin"/>
</dbReference>
<proteinExistence type="predicted"/>
<dbReference type="OrthoDB" id="448241at2759"/>
<protein>
    <recommendedName>
        <fullName evidence="2">Ricin B lectin domain-containing protein</fullName>
    </recommendedName>
</protein>
<keyword evidence="4" id="KW-1185">Reference proteome</keyword>
<feature type="region of interest" description="Disordered" evidence="1">
    <location>
        <begin position="93"/>
        <end position="132"/>
    </location>
</feature>
<dbReference type="SUPFAM" id="SSF50370">
    <property type="entry name" value="Ricin B-like lectins"/>
    <property type="match status" value="1"/>
</dbReference>
<name>A0A812YC87_SYMPI</name>
<dbReference type="PROSITE" id="PS50231">
    <property type="entry name" value="RICIN_B_LECTIN"/>
    <property type="match status" value="1"/>
</dbReference>
<feature type="region of interest" description="Disordered" evidence="1">
    <location>
        <begin position="553"/>
        <end position="579"/>
    </location>
</feature>
<dbReference type="InterPro" id="IPR035992">
    <property type="entry name" value="Ricin_B-like_lectins"/>
</dbReference>
<feature type="domain" description="Ricin B lectin" evidence="2">
    <location>
        <begin position="331"/>
        <end position="443"/>
    </location>
</feature>
<dbReference type="AlphaFoldDB" id="A0A812YC87"/>
<sequence>MAEAVNPALVVKTRSAHLDLDPKMKELRHCTRTHEEESKARLAKEMEEKVLQAQGLKPEPVVRPMTEATLRTDGCEEVNRMLHSIATEVADVPAVGSDKKLPPSYQSDSGEASPSKSPTSPGPVMRMSQTETRLQWRNKMDTSLRRLMLNMDLDGDERLRDFAHQARCNHLDKIFDWYTTHGGKEVRKEAQRATAPAFVRYNQDGPVMPGSLRVPKTPKLDRQKAFVLPSLPKSFQKLRWKRHLEWLTLPAELQAAGSQVARHIVTVVQMRRAAQQAYLTMSFDTTKKDRAPRLVLLQQAGVLHSGRQSLSVLKEAWHMSDVGNPAPGQAQHLQTQRSRQLCLDFEENGNVYMGSCQEVDRQKFFFEGSHIKSLGSDKCLDYDHFNGNVHMYACHEHNNQKWFFRGDSLRTRWDDKCLDFNYNTDNVYMWWCHGGDNQRWAFTSGPPTTVPLLLWDRLLYSMGLGEALALIPLLPERLVETRLPLTRRSPPAEGVDANGWSPPVETCVASLQIKRLTWGAGASSLFCVGRINECALWREPYLGRDETPGELRLGTWRNGKGKNKRKAEKDREDWKKEEEAKNYGRGKLPTYANEIIARLSPTNLRHDSACPVKKTVSSSHSETLGPSAAVKFPPIALISFRALTSMDMTFSRSVSLVLSHVDSGANHADSADKGRLRWCTGAHDKVPAWLIRPLSFELGAAPTFATFEVSLQNLGTIRASPLPSLLASAMLARCVEQGWLAAVEGKRTQFRRLLGFLMSCAWRRLGEKRADGARMVTVVVLARAGSEPEPADTLRRLDDLSAACELLRQYTGCRYDVWDMAGLSECDYFQVGQLDGDSGSFERASNVPHAADDAQCAIGESYSVMDVFLQDGQILDYSALPSVGNSCEDVKHGDLTAAEGCKRFVLEHWAQLPKHGRDVLRITIFCWWFWDTTPLILDLVEADKRWANADVALVVQVSAWYTICNYIKTHECPREDLRQCTEDEAVNSFSSEMQTALKRLEPFCRLRANRHGCVVGTKSWSAAGGGLGTSFARFDDVVRQQMTGPGSSSGLRMFDFFKFGAGMPDQTILGHGSQILHSWAWQIMLSGFCPKDGAIQVSGLTFSGPLCSATDVDLEKCPEYADLCQKWGRCTMWMCMNSIPCQLLPFDLRGLDSAHAFLSPSGKPIACNLPELLSIRTWLATAFVQSPCFLNAFSST</sequence>
<evidence type="ECO:0000313" key="3">
    <source>
        <dbReference type="EMBL" id="CAE7774774.1"/>
    </source>
</evidence>
<dbReference type="EMBL" id="CAJNIZ010047737">
    <property type="protein sequence ID" value="CAE7774774.1"/>
    <property type="molecule type" value="Genomic_DNA"/>
</dbReference>
<evidence type="ECO:0000313" key="4">
    <source>
        <dbReference type="Proteomes" id="UP000649617"/>
    </source>
</evidence>
<dbReference type="Gene3D" id="2.80.10.50">
    <property type="match status" value="1"/>
</dbReference>
<gene>
    <name evidence="3" type="ORF">SPIL2461_LOCUS22904</name>
</gene>
<dbReference type="Proteomes" id="UP000649617">
    <property type="component" value="Unassembled WGS sequence"/>
</dbReference>
<evidence type="ECO:0000256" key="1">
    <source>
        <dbReference type="SAM" id="MobiDB-lite"/>
    </source>
</evidence>